<dbReference type="Proteomes" id="UP000292262">
    <property type="component" value="Unassembled WGS sequence"/>
</dbReference>
<proteinExistence type="predicted"/>
<dbReference type="RefSeq" id="WP_130286939.1">
    <property type="nucleotide sequence ID" value="NZ_SGXE01000002.1"/>
</dbReference>
<name>A0A4Q7P545_9FLAO</name>
<evidence type="ECO:0000259" key="2">
    <source>
        <dbReference type="Pfam" id="PF07859"/>
    </source>
</evidence>
<evidence type="ECO:0000256" key="1">
    <source>
        <dbReference type="ARBA" id="ARBA00022801"/>
    </source>
</evidence>
<gene>
    <name evidence="3" type="ORF">EV197_2413</name>
</gene>
<accession>A0A4Q7P545</accession>
<dbReference type="AlphaFoldDB" id="A0A4Q7P545"/>
<dbReference type="InterPro" id="IPR013094">
    <property type="entry name" value="AB_hydrolase_3"/>
</dbReference>
<dbReference type="Gene3D" id="3.40.50.1820">
    <property type="entry name" value="alpha/beta hydrolase"/>
    <property type="match status" value="1"/>
</dbReference>
<dbReference type="Pfam" id="PF07859">
    <property type="entry name" value="Abhydrolase_3"/>
    <property type="match status" value="1"/>
</dbReference>
<keyword evidence="1" id="KW-0378">Hydrolase</keyword>
<dbReference type="SUPFAM" id="SSF53474">
    <property type="entry name" value="alpha/beta-Hydrolases"/>
    <property type="match status" value="1"/>
</dbReference>
<sequence>MSFRYSILKFFLKVAGEKKSWSKDPIDFHKKRKDNRPEPSKKALRGIIPQQFQVLDSKITALQPKNNDSEYLLFYCHGGAFIYGPTEHQWNSVCKIVKETQTNCWVVDYPKAPENKIISIQENICKAYEEAVKQYDPSKIILMGDSVGGNLVTTLVQGLIKEKVEVPNHLLLITPLMDASLSNPRIKDIDPIDPILSYQGVRSAKQMCAGDTSLTDPLISPLYGTFAAFPKIYLFMATNDILMPDQEIFIQKVTDSAGEIEVIKGEGMPHIWPFLPFIPEGKRALQQIISIIKAIKA</sequence>
<keyword evidence="4" id="KW-1185">Reference proteome</keyword>
<dbReference type="InterPro" id="IPR050300">
    <property type="entry name" value="GDXG_lipolytic_enzyme"/>
</dbReference>
<dbReference type="PANTHER" id="PTHR48081:SF8">
    <property type="entry name" value="ALPHA_BETA HYDROLASE FOLD-3 DOMAIN-CONTAINING PROTEIN-RELATED"/>
    <property type="match status" value="1"/>
</dbReference>
<dbReference type="OrthoDB" id="9815425at2"/>
<evidence type="ECO:0000313" key="3">
    <source>
        <dbReference type="EMBL" id="RZS93832.1"/>
    </source>
</evidence>
<organism evidence="3 4">
    <name type="scientific">Aquimarina brevivitae</name>
    <dbReference type="NCBI Taxonomy" id="323412"/>
    <lineage>
        <taxon>Bacteria</taxon>
        <taxon>Pseudomonadati</taxon>
        <taxon>Bacteroidota</taxon>
        <taxon>Flavobacteriia</taxon>
        <taxon>Flavobacteriales</taxon>
        <taxon>Flavobacteriaceae</taxon>
        <taxon>Aquimarina</taxon>
    </lineage>
</organism>
<dbReference type="GO" id="GO:0016787">
    <property type="term" value="F:hydrolase activity"/>
    <property type="evidence" value="ECO:0007669"/>
    <property type="project" value="UniProtKB-KW"/>
</dbReference>
<feature type="domain" description="Alpha/beta hydrolase fold-3" evidence="2">
    <location>
        <begin position="73"/>
        <end position="272"/>
    </location>
</feature>
<comment type="caution">
    <text evidence="3">The sequence shown here is derived from an EMBL/GenBank/DDBJ whole genome shotgun (WGS) entry which is preliminary data.</text>
</comment>
<protein>
    <submittedName>
        <fullName evidence="3">Acetyl esterase/lipase</fullName>
    </submittedName>
</protein>
<evidence type="ECO:0000313" key="4">
    <source>
        <dbReference type="Proteomes" id="UP000292262"/>
    </source>
</evidence>
<dbReference type="PANTHER" id="PTHR48081">
    <property type="entry name" value="AB HYDROLASE SUPERFAMILY PROTEIN C4A8.06C"/>
    <property type="match status" value="1"/>
</dbReference>
<dbReference type="EMBL" id="SGXE01000002">
    <property type="protein sequence ID" value="RZS93832.1"/>
    <property type="molecule type" value="Genomic_DNA"/>
</dbReference>
<reference evidence="3 4" key="1">
    <citation type="submission" date="2019-02" db="EMBL/GenBank/DDBJ databases">
        <title>Genomic Encyclopedia of Type Strains, Phase IV (KMG-IV): sequencing the most valuable type-strain genomes for metagenomic binning, comparative biology and taxonomic classification.</title>
        <authorList>
            <person name="Goeker M."/>
        </authorList>
    </citation>
    <scope>NUCLEOTIDE SEQUENCE [LARGE SCALE GENOMIC DNA]</scope>
    <source>
        <strain evidence="3 4">DSM 17196</strain>
    </source>
</reference>
<dbReference type="InterPro" id="IPR029058">
    <property type="entry name" value="AB_hydrolase_fold"/>
</dbReference>